<dbReference type="RefSeq" id="WP_262435711.1">
    <property type="nucleotide sequence ID" value="NZ_JACRTF010000001.1"/>
</dbReference>
<proteinExistence type="predicted"/>
<feature type="region of interest" description="Disordered" evidence="2">
    <location>
        <begin position="46"/>
        <end position="78"/>
    </location>
</feature>
<evidence type="ECO:0000256" key="2">
    <source>
        <dbReference type="SAM" id="MobiDB-lite"/>
    </source>
</evidence>
<feature type="coiled-coil region" evidence="1">
    <location>
        <begin position="11"/>
        <end position="38"/>
    </location>
</feature>
<sequence>MPVHYVSRAHADKLLAEISDLRNQLMSAHKENRDLRDALGVVNGEHYGCSKSRKGISKQRNAKGRNDGRDDFDGTPSS</sequence>
<dbReference type="EMBL" id="JACRTF010000001">
    <property type="protein sequence ID" value="MBC8594619.1"/>
    <property type="molecule type" value="Genomic_DNA"/>
</dbReference>
<keyword evidence="1" id="KW-0175">Coiled coil</keyword>
<evidence type="ECO:0000313" key="3">
    <source>
        <dbReference type="EMBL" id="MBC8594619.1"/>
    </source>
</evidence>
<accession>A0A926F9X0</accession>
<dbReference type="Proteomes" id="UP000651085">
    <property type="component" value="Unassembled WGS sequence"/>
</dbReference>
<name>A0A926F9X0_9BACT</name>
<keyword evidence="4" id="KW-1185">Reference proteome</keyword>
<evidence type="ECO:0000313" key="4">
    <source>
        <dbReference type="Proteomes" id="UP000651085"/>
    </source>
</evidence>
<organism evidence="3 4">
    <name type="scientific">Jilunia laotingensis</name>
    <dbReference type="NCBI Taxonomy" id="2763675"/>
    <lineage>
        <taxon>Bacteria</taxon>
        <taxon>Pseudomonadati</taxon>
        <taxon>Bacteroidota</taxon>
        <taxon>Bacteroidia</taxon>
        <taxon>Bacteroidales</taxon>
        <taxon>Bacteroidaceae</taxon>
        <taxon>Jilunia</taxon>
    </lineage>
</organism>
<reference evidence="3" key="1">
    <citation type="submission" date="2020-08" db="EMBL/GenBank/DDBJ databases">
        <title>Genome public.</title>
        <authorList>
            <person name="Liu C."/>
            <person name="Sun Q."/>
        </authorList>
    </citation>
    <scope>NUCLEOTIDE SEQUENCE</scope>
    <source>
        <strain evidence="3">N12</strain>
    </source>
</reference>
<comment type="caution">
    <text evidence="3">The sequence shown here is derived from an EMBL/GenBank/DDBJ whole genome shotgun (WGS) entry which is preliminary data.</text>
</comment>
<evidence type="ECO:0000256" key="1">
    <source>
        <dbReference type="SAM" id="Coils"/>
    </source>
</evidence>
<gene>
    <name evidence="3" type="ORF">H8744_15515</name>
</gene>
<protein>
    <submittedName>
        <fullName evidence="3">Uncharacterized protein</fullName>
    </submittedName>
</protein>
<dbReference type="AlphaFoldDB" id="A0A926F9X0"/>
<feature type="compositionally biased region" description="Basic residues" evidence="2">
    <location>
        <begin position="51"/>
        <end position="63"/>
    </location>
</feature>